<dbReference type="RefSeq" id="WP_150670164.1">
    <property type="nucleotide sequence ID" value="NZ_CABPSB010000014.1"/>
</dbReference>
<keyword evidence="2" id="KW-1003">Cell membrane</keyword>
<evidence type="ECO:0000259" key="9">
    <source>
        <dbReference type="Pfam" id="PF02470"/>
    </source>
</evidence>
<organism evidence="10 11">
    <name type="scientific">Pandoraea anhela</name>
    <dbReference type="NCBI Taxonomy" id="2508295"/>
    <lineage>
        <taxon>Bacteria</taxon>
        <taxon>Pseudomonadati</taxon>
        <taxon>Pseudomonadota</taxon>
        <taxon>Betaproteobacteria</taxon>
        <taxon>Burkholderiales</taxon>
        <taxon>Burkholderiaceae</taxon>
        <taxon>Pandoraea</taxon>
    </lineage>
</organism>
<evidence type="ECO:0000313" key="10">
    <source>
        <dbReference type="EMBL" id="VVE29897.1"/>
    </source>
</evidence>
<dbReference type="GO" id="GO:0005886">
    <property type="term" value="C:plasma membrane"/>
    <property type="evidence" value="ECO:0007669"/>
    <property type="project" value="UniProtKB-SubCell"/>
</dbReference>
<dbReference type="Proteomes" id="UP000406256">
    <property type="component" value="Unassembled WGS sequence"/>
</dbReference>
<evidence type="ECO:0000256" key="5">
    <source>
        <dbReference type="ARBA" id="ARBA00022989"/>
    </source>
</evidence>
<evidence type="ECO:0000256" key="1">
    <source>
        <dbReference type="ARBA" id="ARBA00004533"/>
    </source>
</evidence>
<evidence type="ECO:0000256" key="8">
    <source>
        <dbReference type="SAM" id="Phobius"/>
    </source>
</evidence>
<dbReference type="AlphaFoldDB" id="A0A5E4X0T3"/>
<keyword evidence="11" id="KW-1185">Reference proteome</keyword>
<keyword evidence="5 8" id="KW-1133">Transmembrane helix</keyword>
<evidence type="ECO:0000256" key="7">
    <source>
        <dbReference type="SAM" id="MobiDB-lite"/>
    </source>
</evidence>
<accession>A0A5E4X0T3</accession>
<dbReference type="PANTHER" id="PTHR30462:SF0">
    <property type="entry name" value="INTERMEMBRANE TRANSPORT PROTEIN YEBT"/>
    <property type="match status" value="1"/>
</dbReference>
<evidence type="ECO:0000256" key="4">
    <source>
        <dbReference type="ARBA" id="ARBA00022692"/>
    </source>
</evidence>
<feature type="transmembrane region" description="Helical" evidence="8">
    <location>
        <begin position="45"/>
        <end position="66"/>
    </location>
</feature>
<evidence type="ECO:0000313" key="11">
    <source>
        <dbReference type="Proteomes" id="UP000406256"/>
    </source>
</evidence>
<comment type="subcellular location">
    <subcellularLocation>
        <location evidence="1">Cell inner membrane</location>
    </subcellularLocation>
</comment>
<dbReference type="PANTHER" id="PTHR30462">
    <property type="entry name" value="INTERMEMBRANE TRANSPORT PROTEIN PQIB-RELATED"/>
    <property type="match status" value="1"/>
</dbReference>
<feature type="domain" description="Mce/MlaD" evidence="9">
    <location>
        <begin position="184"/>
        <end position="260"/>
    </location>
</feature>
<feature type="compositionally biased region" description="Basic and acidic residues" evidence="7">
    <location>
        <begin position="1"/>
        <end position="14"/>
    </location>
</feature>
<dbReference type="InterPro" id="IPR051800">
    <property type="entry name" value="PqiA-PqiB_transport"/>
</dbReference>
<feature type="region of interest" description="Disordered" evidence="7">
    <location>
        <begin position="1"/>
        <end position="34"/>
    </location>
</feature>
<keyword evidence="6 8" id="KW-0472">Membrane</keyword>
<keyword evidence="4 8" id="KW-0812">Transmembrane</keyword>
<feature type="domain" description="Mce/MlaD" evidence="9">
    <location>
        <begin position="312"/>
        <end position="417"/>
    </location>
</feature>
<name>A0A5E4X0T3_9BURK</name>
<dbReference type="OrthoDB" id="9806984at2"/>
<evidence type="ECO:0000256" key="6">
    <source>
        <dbReference type="ARBA" id="ARBA00023136"/>
    </source>
</evidence>
<reference evidence="10 11" key="1">
    <citation type="submission" date="2019-08" db="EMBL/GenBank/DDBJ databases">
        <authorList>
            <person name="Peeters C."/>
        </authorList>
    </citation>
    <scope>NUCLEOTIDE SEQUENCE [LARGE SCALE GENOMIC DNA]</scope>
    <source>
        <strain evidence="10 11">LMG 31108</strain>
    </source>
</reference>
<gene>
    <name evidence="10" type="ORF">PAN31108_03574</name>
</gene>
<protein>
    <submittedName>
        <fullName evidence="10">Mammalian cell entry protein</fullName>
    </submittedName>
</protein>
<dbReference type="Pfam" id="PF02470">
    <property type="entry name" value="MlaD"/>
    <property type="match status" value="3"/>
</dbReference>
<dbReference type="EMBL" id="CABPSB010000014">
    <property type="protein sequence ID" value="VVE29897.1"/>
    <property type="molecule type" value="Genomic_DNA"/>
</dbReference>
<sequence>MTDPKDPNDLKDTQDPPPPKSAPPAGADDLPTPAIEPRKRWAPSLVWLIPLVAALIGLSLVAKVLMERGPTVTIDFKTAEGLEAGKTKVKYKEVDIGTVKNIELSDDLSHVRVTIDLTKNAKNFAVKDSRWWVVRPRVAGGSVSGLSTLLSGAYIGADAGKSKESVSHFVGLEVPPVVSSGQPGKPFVLHAADIGSLDIGSPIYFRRIQVGQVEAYSLDPDGKGVTLRVFVQAPYDQYVGTNTRFWHASGIDLRLDSSGFQVNTQSLASVVIGGIAFQAPSDSGAGVVAKPGQAFRLAPDEATAMKAPDTHPVRVVFRFQQSLRGLVVGAPVDFRGITLGEVTSIGVEFDQATKQINMPVTVDVYPDRLRRRDPKNSVPPTELNSHKILDALVQRGLRGQLRTGNLLTGQLYVALDFFPNAKPAKAEMIDDTLFMPTVPNTLDQLQLQIADIASKLDKIPFDSIGQNLDASLRKLDKTLESAQGLFRQLDSEIAPEAKATLGEAKKSFGAAERTLSEDAPVQQDVRQAMQELTRTLRSLNTLADYLQQHPEALLRGKPKDPQP</sequence>
<dbReference type="InterPro" id="IPR003399">
    <property type="entry name" value="Mce/MlaD"/>
</dbReference>
<keyword evidence="3" id="KW-0997">Cell inner membrane</keyword>
<evidence type="ECO:0000256" key="3">
    <source>
        <dbReference type="ARBA" id="ARBA00022519"/>
    </source>
</evidence>
<evidence type="ECO:0000256" key="2">
    <source>
        <dbReference type="ARBA" id="ARBA00022475"/>
    </source>
</evidence>
<proteinExistence type="predicted"/>
<feature type="domain" description="Mce/MlaD" evidence="9">
    <location>
        <begin position="68"/>
        <end position="159"/>
    </location>
</feature>